<evidence type="ECO:0000256" key="3">
    <source>
        <dbReference type="ARBA" id="ARBA00022989"/>
    </source>
</evidence>
<dbReference type="AlphaFoldDB" id="A0A370I503"/>
<keyword evidence="6" id="KW-0808">Transferase</keyword>
<gene>
    <name evidence="6" type="ORF">DFR76_105142</name>
</gene>
<organism evidence="6 7">
    <name type="scientific">Nocardia pseudobrasiliensis</name>
    <dbReference type="NCBI Taxonomy" id="45979"/>
    <lineage>
        <taxon>Bacteria</taxon>
        <taxon>Bacillati</taxon>
        <taxon>Actinomycetota</taxon>
        <taxon>Actinomycetes</taxon>
        <taxon>Mycobacteriales</taxon>
        <taxon>Nocardiaceae</taxon>
        <taxon>Nocardia</taxon>
    </lineage>
</organism>
<sequence length="202" mass="21743">MLTTITALVLFLVWLVVAFGVRILIAVRRTGETGIRAPGRFTTQWWGERCFHLVAVLAIAGAIVDLTGAMPLIGPLDQPGLRLAGAVIAVAGIAATLGCQLAMGNSWRIGVDEQERTALVTTGIFGVIRNPIFAAILLTAFGLTLMVPNVLSVAGLILLTITVELLVRAVEEPYLRRAHPRDYLDYAGRVGRFVPYVGRIRG</sequence>
<proteinExistence type="predicted"/>
<feature type="transmembrane region" description="Helical" evidence="5">
    <location>
        <begin position="46"/>
        <end position="64"/>
    </location>
</feature>
<dbReference type="GO" id="GO:0032259">
    <property type="term" value="P:methylation"/>
    <property type="evidence" value="ECO:0007669"/>
    <property type="project" value="UniProtKB-KW"/>
</dbReference>
<keyword evidence="7" id="KW-1185">Reference proteome</keyword>
<evidence type="ECO:0000313" key="6">
    <source>
        <dbReference type="EMBL" id="RDI65826.1"/>
    </source>
</evidence>
<protein>
    <submittedName>
        <fullName evidence="6">Phospholipid methyltransferase</fullName>
    </submittedName>
</protein>
<keyword evidence="4 5" id="KW-0472">Membrane</keyword>
<dbReference type="Pfam" id="PF04191">
    <property type="entry name" value="PEMT"/>
    <property type="match status" value="1"/>
</dbReference>
<dbReference type="GO" id="GO:0008168">
    <property type="term" value="F:methyltransferase activity"/>
    <property type="evidence" value="ECO:0007669"/>
    <property type="project" value="UniProtKB-KW"/>
</dbReference>
<accession>A0A370I503</accession>
<keyword evidence="6" id="KW-0489">Methyltransferase</keyword>
<evidence type="ECO:0000313" key="7">
    <source>
        <dbReference type="Proteomes" id="UP000254869"/>
    </source>
</evidence>
<evidence type="ECO:0000256" key="2">
    <source>
        <dbReference type="ARBA" id="ARBA00022692"/>
    </source>
</evidence>
<dbReference type="STRING" id="1210086.GCA_001613105_04191"/>
<dbReference type="RefSeq" id="WP_068000116.1">
    <property type="nucleotide sequence ID" value="NZ_QQBC01000005.1"/>
</dbReference>
<feature type="transmembrane region" description="Helical" evidence="5">
    <location>
        <begin position="84"/>
        <end position="107"/>
    </location>
</feature>
<feature type="transmembrane region" description="Helical" evidence="5">
    <location>
        <begin position="6"/>
        <end position="25"/>
    </location>
</feature>
<feature type="transmembrane region" description="Helical" evidence="5">
    <location>
        <begin position="149"/>
        <end position="167"/>
    </location>
</feature>
<dbReference type="GO" id="GO:0012505">
    <property type="term" value="C:endomembrane system"/>
    <property type="evidence" value="ECO:0007669"/>
    <property type="project" value="UniProtKB-SubCell"/>
</dbReference>
<name>A0A370I503_9NOCA</name>
<dbReference type="InterPro" id="IPR007318">
    <property type="entry name" value="Phopholipid_MeTrfase"/>
</dbReference>
<evidence type="ECO:0000256" key="5">
    <source>
        <dbReference type="SAM" id="Phobius"/>
    </source>
</evidence>
<evidence type="ECO:0000256" key="4">
    <source>
        <dbReference type="ARBA" id="ARBA00023136"/>
    </source>
</evidence>
<dbReference type="EMBL" id="QQBC01000005">
    <property type="protein sequence ID" value="RDI65826.1"/>
    <property type="molecule type" value="Genomic_DNA"/>
</dbReference>
<comment type="caution">
    <text evidence="6">The sequence shown here is derived from an EMBL/GenBank/DDBJ whole genome shotgun (WGS) entry which is preliminary data.</text>
</comment>
<keyword evidence="3 5" id="KW-1133">Transmembrane helix</keyword>
<reference evidence="6 7" key="1">
    <citation type="submission" date="2018-07" db="EMBL/GenBank/DDBJ databases">
        <title>Genomic Encyclopedia of Type Strains, Phase IV (KMG-IV): sequencing the most valuable type-strain genomes for metagenomic binning, comparative biology and taxonomic classification.</title>
        <authorList>
            <person name="Goeker M."/>
        </authorList>
    </citation>
    <scope>NUCLEOTIDE SEQUENCE [LARGE SCALE GENOMIC DNA]</scope>
    <source>
        <strain evidence="6 7">DSM 44290</strain>
    </source>
</reference>
<feature type="transmembrane region" description="Helical" evidence="5">
    <location>
        <begin position="119"/>
        <end position="143"/>
    </location>
</feature>
<dbReference type="Gene3D" id="1.20.120.1630">
    <property type="match status" value="1"/>
</dbReference>
<evidence type="ECO:0000256" key="1">
    <source>
        <dbReference type="ARBA" id="ARBA00004127"/>
    </source>
</evidence>
<keyword evidence="2 5" id="KW-0812">Transmembrane</keyword>
<dbReference type="Proteomes" id="UP000254869">
    <property type="component" value="Unassembled WGS sequence"/>
</dbReference>
<comment type="subcellular location">
    <subcellularLocation>
        <location evidence="1">Endomembrane system</location>
        <topology evidence="1">Multi-pass membrane protein</topology>
    </subcellularLocation>
</comment>